<gene>
    <name evidence="7" type="ORF">D9543_04510</name>
    <name evidence="6" type="ORF">GWO63_009080</name>
</gene>
<evidence type="ECO:0000256" key="1">
    <source>
        <dbReference type="ARBA" id="ARBA00023015"/>
    </source>
</evidence>
<accession>A0A3M0GE64</accession>
<dbReference type="Gene3D" id="3.40.50.2300">
    <property type="match status" value="2"/>
</dbReference>
<dbReference type="RefSeq" id="WP_121927637.1">
    <property type="nucleotide sequence ID" value="NZ_CP068291.1"/>
</dbReference>
<reference evidence="6 9" key="2">
    <citation type="submission" date="2021-01" db="EMBL/GenBank/DDBJ databases">
        <title>Complete genome sequences of Corynebacterium macginleyi strains isolated from infectious keratitis.</title>
        <authorList>
            <person name="Sagerfors S."/>
            <person name="Poehlein A."/>
            <person name="Soderquist B."/>
            <person name="Bruggemann H."/>
        </authorList>
    </citation>
    <scope>NUCLEOTIDE SEQUENCE [LARGE SCALE GENOMIC DNA]</scope>
    <source>
        <strain evidence="6 9">12T220</strain>
    </source>
</reference>
<dbReference type="GO" id="GO:0000976">
    <property type="term" value="F:transcription cis-regulatory region binding"/>
    <property type="evidence" value="ECO:0007669"/>
    <property type="project" value="TreeGrafter"/>
</dbReference>
<dbReference type="InterPro" id="IPR028082">
    <property type="entry name" value="Peripla_BP_I"/>
</dbReference>
<proteinExistence type="predicted"/>
<dbReference type="OrthoDB" id="5171752at2"/>
<dbReference type="PANTHER" id="PTHR30146">
    <property type="entry name" value="LACI-RELATED TRANSCRIPTIONAL REPRESSOR"/>
    <property type="match status" value="1"/>
</dbReference>
<comment type="caution">
    <text evidence="7">The sequence shown here is derived from an EMBL/GenBank/DDBJ whole genome shotgun (WGS) entry which is preliminary data.</text>
</comment>
<dbReference type="Proteomes" id="UP001518680">
    <property type="component" value="Unassembled WGS sequence"/>
</dbReference>
<evidence type="ECO:0000313" key="7">
    <source>
        <dbReference type="EMBL" id="RMB62578.1"/>
    </source>
</evidence>
<dbReference type="EMBL" id="REGC01000004">
    <property type="protein sequence ID" value="RMB62578.1"/>
    <property type="molecule type" value="Genomic_DNA"/>
</dbReference>
<dbReference type="PANTHER" id="PTHR30146:SF138">
    <property type="entry name" value="TRANSCRIPTIONAL REGULATORY PROTEIN"/>
    <property type="match status" value="1"/>
</dbReference>
<keyword evidence="1" id="KW-0805">Transcription regulation</keyword>
<keyword evidence="9" id="KW-1185">Reference proteome</keyword>
<evidence type="ECO:0000259" key="5">
    <source>
        <dbReference type="PROSITE" id="PS50932"/>
    </source>
</evidence>
<organism evidence="7 8">
    <name type="scientific">Corynebacterium macginleyi</name>
    <dbReference type="NCBI Taxonomy" id="38290"/>
    <lineage>
        <taxon>Bacteria</taxon>
        <taxon>Bacillati</taxon>
        <taxon>Actinomycetota</taxon>
        <taxon>Actinomycetes</taxon>
        <taxon>Mycobacteriales</taxon>
        <taxon>Corynebacteriaceae</taxon>
        <taxon>Corynebacterium</taxon>
    </lineage>
</organism>
<evidence type="ECO:0000313" key="9">
    <source>
        <dbReference type="Proteomes" id="UP001518680"/>
    </source>
</evidence>
<evidence type="ECO:0000256" key="2">
    <source>
        <dbReference type="ARBA" id="ARBA00023125"/>
    </source>
</evidence>
<dbReference type="SUPFAM" id="SSF53822">
    <property type="entry name" value="Periplasmic binding protein-like I"/>
    <property type="match status" value="1"/>
</dbReference>
<dbReference type="SUPFAM" id="SSF47413">
    <property type="entry name" value="lambda repressor-like DNA-binding domains"/>
    <property type="match status" value="1"/>
</dbReference>
<dbReference type="CDD" id="cd06279">
    <property type="entry name" value="PBP1_LacI-like"/>
    <property type="match status" value="1"/>
</dbReference>
<dbReference type="CDD" id="cd01392">
    <property type="entry name" value="HTH_LacI"/>
    <property type="match status" value="1"/>
</dbReference>
<name>A0A3M0GE64_9CORY</name>
<evidence type="ECO:0000313" key="6">
    <source>
        <dbReference type="EMBL" id="MBM0244404.1"/>
    </source>
</evidence>
<dbReference type="GO" id="GO:0003700">
    <property type="term" value="F:DNA-binding transcription factor activity"/>
    <property type="evidence" value="ECO:0007669"/>
    <property type="project" value="TreeGrafter"/>
</dbReference>
<dbReference type="Proteomes" id="UP000270649">
    <property type="component" value="Unassembled WGS sequence"/>
</dbReference>
<keyword evidence="3" id="KW-0804">Transcription</keyword>
<dbReference type="InterPro" id="IPR001761">
    <property type="entry name" value="Peripla_BP/Lac1_sug-bd_dom"/>
</dbReference>
<evidence type="ECO:0000256" key="4">
    <source>
        <dbReference type="SAM" id="MobiDB-lite"/>
    </source>
</evidence>
<reference evidence="7 8" key="1">
    <citation type="submission" date="2018-10" db="EMBL/GenBank/DDBJ databases">
        <title>Corynebacterium macginleyi genome sequencing and assembly of the type strain and two clinical samples.</title>
        <authorList>
            <person name="Bernier A.-M."/>
            <person name="Bernard K."/>
        </authorList>
    </citation>
    <scope>NUCLEOTIDE SEQUENCE [LARGE SCALE GENOMIC DNA]</scope>
    <source>
        <strain evidence="7 8">NML 120205</strain>
    </source>
</reference>
<keyword evidence="2 7" id="KW-0238">DNA-binding</keyword>
<evidence type="ECO:0000313" key="8">
    <source>
        <dbReference type="Proteomes" id="UP000270649"/>
    </source>
</evidence>
<dbReference type="EMBL" id="JAACBX020000002">
    <property type="protein sequence ID" value="MBM0244404.1"/>
    <property type="molecule type" value="Genomic_DNA"/>
</dbReference>
<dbReference type="Pfam" id="PF00532">
    <property type="entry name" value="Peripla_BP_1"/>
    <property type="match status" value="1"/>
</dbReference>
<dbReference type="Gene3D" id="1.10.260.40">
    <property type="entry name" value="lambda repressor-like DNA-binding domains"/>
    <property type="match status" value="1"/>
</dbReference>
<feature type="region of interest" description="Disordered" evidence="4">
    <location>
        <begin position="340"/>
        <end position="384"/>
    </location>
</feature>
<sequence>MVRRSPTRKTLASLAAELGVSRTTVSNAYSRPDQLSPATRERILEAAKARGYPGPDPTARNLRTRRVGSVGVLLTEHLSYAFEDMASVDFLAGMAEASAGAQTTLTLIPAGPEGEAEATSLVGSAAVDGFVVYSVAAGDAYLAAACGRGLPLVVCDQPTDAGLPFVGIDDRAAIAPAARALIDAGHRHIGILAIRLRLQRHDGPISWQEVHDAEMHVQRSRVMGALDVFTAAGIAAESVPVVTQHINDAHTTRAAAELLLHTHPELTAVLCTTDSMALGVVAYARDRGLSVPEDLSVTGFDGIDAAQRLDLATVIQPNKAKGAAAGHMLEKLIVSATSDAPGAPRAKAGGQSQGADQAEVVPRRVLQTRFAPGSSITAPRPRGR</sequence>
<dbReference type="InterPro" id="IPR010982">
    <property type="entry name" value="Lambda_DNA-bd_dom_sf"/>
</dbReference>
<dbReference type="SMART" id="SM00354">
    <property type="entry name" value="HTH_LACI"/>
    <property type="match status" value="1"/>
</dbReference>
<dbReference type="AlphaFoldDB" id="A0A3M0GE64"/>
<dbReference type="InterPro" id="IPR000843">
    <property type="entry name" value="HTH_LacI"/>
</dbReference>
<protein>
    <submittedName>
        <fullName evidence="7">LacI family DNA-binding transcriptional regulator</fullName>
    </submittedName>
</protein>
<feature type="domain" description="HTH lacI-type" evidence="5">
    <location>
        <begin position="9"/>
        <end position="64"/>
    </location>
</feature>
<dbReference type="PROSITE" id="PS50932">
    <property type="entry name" value="HTH_LACI_2"/>
    <property type="match status" value="1"/>
</dbReference>
<evidence type="ECO:0000256" key="3">
    <source>
        <dbReference type="ARBA" id="ARBA00023163"/>
    </source>
</evidence>